<dbReference type="Proteomes" id="UP000182334">
    <property type="component" value="Chromosome II"/>
</dbReference>
<keyword evidence="5" id="KW-0539">Nucleus</keyword>
<gene>
    <name evidence="8" type="ORF">SAMEA4029010_CIC11G00000004762</name>
</gene>
<dbReference type="EMBL" id="LT635757">
    <property type="protein sequence ID" value="SGZ50135.1"/>
    <property type="molecule type" value="Genomic_DNA"/>
</dbReference>
<dbReference type="GO" id="GO:0032040">
    <property type="term" value="C:small-subunit processome"/>
    <property type="evidence" value="ECO:0007669"/>
    <property type="project" value="TreeGrafter"/>
</dbReference>
<reference evidence="8 9" key="1">
    <citation type="submission" date="2016-10" db="EMBL/GenBank/DDBJ databases">
        <authorList>
            <person name="de Groot N.N."/>
        </authorList>
    </citation>
    <scope>NUCLEOTIDE SEQUENCE [LARGE SCALE GENOMIC DNA]</scope>
    <source>
        <strain evidence="8 9">CBS 141442</strain>
    </source>
</reference>
<accession>A0A1L0BEV3</accession>
<keyword evidence="4" id="KW-0677">Repeat</keyword>
<dbReference type="AlphaFoldDB" id="A0A1L0BEV3"/>
<dbReference type="InterPro" id="IPR011990">
    <property type="entry name" value="TPR-like_helical_dom_sf"/>
</dbReference>
<evidence type="ECO:0000256" key="3">
    <source>
        <dbReference type="ARBA" id="ARBA00022552"/>
    </source>
</evidence>
<name>A0A1L0BEV3_9ASCO</name>
<dbReference type="Gene3D" id="1.25.40.10">
    <property type="entry name" value="Tetratricopeptide repeat domain"/>
    <property type="match status" value="1"/>
</dbReference>
<dbReference type="GO" id="GO:0030515">
    <property type="term" value="F:snoRNA binding"/>
    <property type="evidence" value="ECO:0007669"/>
    <property type="project" value="InterPro"/>
</dbReference>
<evidence type="ECO:0000256" key="2">
    <source>
        <dbReference type="ARBA" id="ARBA00010734"/>
    </source>
</evidence>
<protein>
    <submittedName>
        <fullName evidence="8">CIC11C00000004762</fullName>
    </submittedName>
</protein>
<dbReference type="SMART" id="SM00386">
    <property type="entry name" value="HAT"/>
    <property type="match status" value="3"/>
</dbReference>
<dbReference type="Pfam" id="PF08640">
    <property type="entry name" value="U3_assoc_6"/>
    <property type="match status" value="1"/>
</dbReference>
<dbReference type="OrthoDB" id="28112at2759"/>
<evidence type="ECO:0000256" key="1">
    <source>
        <dbReference type="ARBA" id="ARBA00004604"/>
    </source>
</evidence>
<dbReference type="GO" id="GO:0000462">
    <property type="term" value="P:maturation of SSU-rRNA from tricistronic rRNA transcript (SSU-rRNA, 5.8S rRNA, LSU-rRNA)"/>
    <property type="evidence" value="ECO:0007669"/>
    <property type="project" value="InterPro"/>
</dbReference>
<sequence>MSSKVRYYMELSVPELDDLNKKGLFDRKEITMIMRRRTDYEYRIQGRGSKPRDYLKYAEFEISLEKLRIKRYQRLKTVDMVDTKPSISDWAGFRKIVFVFDRAVKRYPGDLEIWSRYLQFVKDKDAVKVVYRVYAKLLLLQPRNVDAWLLAAKYEFDVNANAKGARDLYQRALRMNPESFKLWLSYAQFELAYVLKLLARRKVMGLLTEKQQKDDLAAQESEFQKRKEKSTDGVSGNDDMVTLNDVDGDELRSELALLPEADISVLGNPDSNPVLKGDIALTIFDLCIPELLQGVASNLKEDKVFEIANDFLDMFEKFPTLNREYLYHHILRYLQTNYAGNIRTATIDITLTLRGISVGDADLAENLQLSVNKFNAYKAKAKSDAEKKALTDFYINYLEDNFVNSPEEKLDRVVMLLKAIIQKCR</sequence>
<organism evidence="8 9">
    <name type="scientific">Sungouiella intermedia</name>
    <dbReference type="NCBI Taxonomy" id="45354"/>
    <lineage>
        <taxon>Eukaryota</taxon>
        <taxon>Fungi</taxon>
        <taxon>Dikarya</taxon>
        <taxon>Ascomycota</taxon>
        <taxon>Saccharomycotina</taxon>
        <taxon>Pichiomycetes</taxon>
        <taxon>Metschnikowiaceae</taxon>
        <taxon>Sungouiella</taxon>
    </lineage>
</organism>
<evidence type="ECO:0000256" key="6">
    <source>
        <dbReference type="SAM" id="MobiDB-lite"/>
    </source>
</evidence>
<comment type="similarity">
    <text evidence="2">Belongs to the UTP6 family.</text>
</comment>
<evidence type="ECO:0000313" key="9">
    <source>
        <dbReference type="Proteomes" id="UP000182334"/>
    </source>
</evidence>
<dbReference type="Pfam" id="PF23240">
    <property type="entry name" value="HAT_PRP39_N"/>
    <property type="match status" value="1"/>
</dbReference>
<evidence type="ECO:0000259" key="7">
    <source>
        <dbReference type="Pfam" id="PF08640"/>
    </source>
</evidence>
<proteinExistence type="inferred from homology"/>
<feature type="compositionally biased region" description="Basic and acidic residues" evidence="6">
    <location>
        <begin position="220"/>
        <end position="231"/>
    </location>
</feature>
<dbReference type="PANTHER" id="PTHR23271:SF1">
    <property type="entry name" value="U3 SMALL NUCLEOLAR RNA-ASSOCIATED PROTEIN 6 HOMOLOG"/>
    <property type="match status" value="1"/>
</dbReference>
<comment type="subcellular location">
    <subcellularLocation>
        <location evidence="1">Nucleus</location>
        <location evidence="1">Nucleolus</location>
    </subcellularLocation>
</comment>
<dbReference type="InterPro" id="IPR055347">
    <property type="entry name" value="UTP6_N"/>
</dbReference>
<dbReference type="SUPFAM" id="SSF48452">
    <property type="entry name" value="TPR-like"/>
    <property type="match status" value="1"/>
</dbReference>
<feature type="region of interest" description="Disordered" evidence="6">
    <location>
        <begin position="220"/>
        <end position="240"/>
    </location>
</feature>
<evidence type="ECO:0000256" key="4">
    <source>
        <dbReference type="ARBA" id="ARBA00022737"/>
    </source>
</evidence>
<evidence type="ECO:0000256" key="5">
    <source>
        <dbReference type="ARBA" id="ARBA00023242"/>
    </source>
</evidence>
<feature type="domain" description="U3 small nucleolar RNA-associated protein 6 N-terminal" evidence="7">
    <location>
        <begin position="9"/>
        <end position="92"/>
    </location>
</feature>
<dbReference type="PANTHER" id="PTHR23271">
    <property type="entry name" value="HEPATOCELLULAR CARCINOMA-ASSOCIATED ANTIGEN 66"/>
    <property type="match status" value="1"/>
</dbReference>
<dbReference type="STRING" id="45354.A0A1L0BEV3"/>
<dbReference type="InterPro" id="IPR013949">
    <property type="entry name" value="Utp6"/>
</dbReference>
<keyword evidence="9" id="KW-1185">Reference proteome</keyword>
<evidence type="ECO:0000313" key="8">
    <source>
        <dbReference type="EMBL" id="SGZ50135.1"/>
    </source>
</evidence>
<dbReference type="GO" id="GO:0034388">
    <property type="term" value="C:Pwp2p-containing subcomplex of 90S preribosome"/>
    <property type="evidence" value="ECO:0007669"/>
    <property type="project" value="TreeGrafter"/>
</dbReference>
<keyword evidence="3" id="KW-0698">rRNA processing</keyword>
<dbReference type="InterPro" id="IPR003107">
    <property type="entry name" value="HAT"/>
</dbReference>